<keyword evidence="3" id="KW-1185">Reference proteome</keyword>
<reference evidence="3" key="1">
    <citation type="journal article" date="2019" name="Int. J. Syst. Evol. Microbiol.">
        <title>The Global Catalogue of Microorganisms (GCM) 10K type strain sequencing project: providing services to taxonomists for standard genome sequencing and annotation.</title>
        <authorList>
            <consortium name="The Broad Institute Genomics Platform"/>
            <consortium name="The Broad Institute Genome Sequencing Center for Infectious Disease"/>
            <person name="Wu L."/>
            <person name="Ma J."/>
        </authorList>
    </citation>
    <scope>NUCLEOTIDE SEQUENCE [LARGE SCALE GENOMIC DNA]</scope>
    <source>
        <strain evidence="3">KCTC 32239</strain>
    </source>
</reference>
<gene>
    <name evidence="2" type="ORF">GCM10011613_04260</name>
</gene>
<keyword evidence="1" id="KW-1133">Transmembrane helix</keyword>
<protein>
    <recommendedName>
        <fullName evidence="4">Mercuric ion transport protein</fullName>
    </recommendedName>
</protein>
<evidence type="ECO:0008006" key="4">
    <source>
        <dbReference type="Google" id="ProtNLM"/>
    </source>
</evidence>
<dbReference type="RefSeq" id="WP_189415647.1">
    <property type="nucleotide sequence ID" value="NZ_BMYZ01000001.1"/>
</dbReference>
<evidence type="ECO:0000256" key="1">
    <source>
        <dbReference type="SAM" id="Phobius"/>
    </source>
</evidence>
<keyword evidence="1" id="KW-0812">Transmembrane</keyword>
<sequence>MKLSPSKWFAGMVALACVGCCAIPLYALVTGVFGIGLLGVGMTQNILELIVCVLPLFGLVIGYFVYKSKSVNKTCCNSPDEKCSDTQCANK</sequence>
<comment type="caution">
    <text evidence="2">The sequence shown here is derived from an EMBL/GenBank/DDBJ whole genome shotgun (WGS) entry which is preliminary data.</text>
</comment>
<keyword evidence="1" id="KW-0472">Membrane</keyword>
<proteinExistence type="predicted"/>
<organism evidence="2 3">
    <name type="scientific">Cellvibrio zantedeschiae</name>
    <dbReference type="NCBI Taxonomy" id="1237077"/>
    <lineage>
        <taxon>Bacteria</taxon>
        <taxon>Pseudomonadati</taxon>
        <taxon>Pseudomonadota</taxon>
        <taxon>Gammaproteobacteria</taxon>
        <taxon>Cellvibrionales</taxon>
        <taxon>Cellvibrionaceae</taxon>
        <taxon>Cellvibrio</taxon>
    </lineage>
</organism>
<evidence type="ECO:0000313" key="3">
    <source>
        <dbReference type="Proteomes" id="UP000619761"/>
    </source>
</evidence>
<accession>A0ABQ3AQ31</accession>
<evidence type="ECO:0000313" key="2">
    <source>
        <dbReference type="EMBL" id="GGY63698.1"/>
    </source>
</evidence>
<dbReference type="EMBL" id="BMYZ01000001">
    <property type="protein sequence ID" value="GGY63698.1"/>
    <property type="molecule type" value="Genomic_DNA"/>
</dbReference>
<feature type="transmembrane region" description="Helical" evidence="1">
    <location>
        <begin position="12"/>
        <end position="40"/>
    </location>
</feature>
<name>A0ABQ3AQ31_9GAMM</name>
<feature type="transmembrane region" description="Helical" evidence="1">
    <location>
        <begin position="46"/>
        <end position="66"/>
    </location>
</feature>
<dbReference type="Proteomes" id="UP000619761">
    <property type="component" value="Unassembled WGS sequence"/>
</dbReference>